<feature type="region of interest" description="Disordered" evidence="1">
    <location>
        <begin position="1"/>
        <end position="44"/>
    </location>
</feature>
<gene>
    <name evidence="2" type="ORF">GCM10010497_45430</name>
</gene>
<sequence>MIWAQKGTLGIRDEGLDSGASEAPEASETDADTDTLHRAYRGNTGTGVRRTRAFVRGAAACCRGGQSSRRQQAADIQRQRSTCRRATSGLLAASVRRAAVFMSNTLTLEL</sequence>
<dbReference type="EMBL" id="BMSJ01000009">
    <property type="protein sequence ID" value="GGR37562.1"/>
    <property type="molecule type" value="Genomic_DNA"/>
</dbReference>
<dbReference type="AlphaFoldDB" id="A0AAV4KPY5"/>
<organism evidence="2 3">
    <name type="scientific">Streptomyces cinereoruber</name>
    <dbReference type="NCBI Taxonomy" id="67260"/>
    <lineage>
        <taxon>Bacteria</taxon>
        <taxon>Bacillati</taxon>
        <taxon>Actinomycetota</taxon>
        <taxon>Actinomycetes</taxon>
        <taxon>Kitasatosporales</taxon>
        <taxon>Streptomycetaceae</taxon>
        <taxon>Streptomyces</taxon>
    </lineage>
</organism>
<dbReference type="Proteomes" id="UP000642014">
    <property type="component" value="Unassembled WGS sequence"/>
</dbReference>
<proteinExistence type="predicted"/>
<evidence type="ECO:0000313" key="3">
    <source>
        <dbReference type="Proteomes" id="UP000642014"/>
    </source>
</evidence>
<name>A0AAV4KPY5_9ACTN</name>
<reference evidence="2 3" key="1">
    <citation type="journal article" date="2014" name="Int. J. Syst. Evol. Microbiol.">
        <title>Complete genome sequence of Corynebacterium casei LMG S-19264T (=DSM 44701T), isolated from a smear-ripened cheese.</title>
        <authorList>
            <consortium name="US DOE Joint Genome Institute (JGI-PGF)"/>
            <person name="Walter F."/>
            <person name="Albersmeier A."/>
            <person name="Kalinowski J."/>
            <person name="Ruckert C."/>
        </authorList>
    </citation>
    <scope>NUCLEOTIDE SEQUENCE [LARGE SCALE GENOMIC DNA]</scope>
    <source>
        <strain evidence="2 3">JCM 4205</strain>
    </source>
</reference>
<comment type="caution">
    <text evidence="2">The sequence shown here is derived from an EMBL/GenBank/DDBJ whole genome shotgun (WGS) entry which is preliminary data.</text>
</comment>
<accession>A0AAV4KPY5</accession>
<protein>
    <submittedName>
        <fullName evidence="2">Uncharacterized protein</fullName>
    </submittedName>
</protein>
<evidence type="ECO:0000313" key="2">
    <source>
        <dbReference type="EMBL" id="GGR37562.1"/>
    </source>
</evidence>
<evidence type="ECO:0000256" key="1">
    <source>
        <dbReference type="SAM" id="MobiDB-lite"/>
    </source>
</evidence>